<gene>
    <name evidence="1" type="ORF">FIBSPDRAFT_59899</name>
</gene>
<dbReference type="EMBL" id="KV417593">
    <property type="protein sequence ID" value="KZP16431.1"/>
    <property type="molecule type" value="Genomic_DNA"/>
</dbReference>
<evidence type="ECO:0000313" key="1">
    <source>
        <dbReference type="EMBL" id="KZP16431.1"/>
    </source>
</evidence>
<protein>
    <submittedName>
        <fullName evidence="1">Uncharacterized protein</fullName>
    </submittedName>
</protein>
<sequence length="179" mass="20098">MHGARETICMVPCHWSGRILGNLDPYHGVDVLWAHTLDRWSALSSPSGMRGRRGRKGPIPGCRLPQQTQTRLLGLWYPVALGEDGSMEQYCPHRYSLWHLPSRPAGVSAFDKPSHQQRTGIALVINKNLHISSSSPIAGFEHGAYPEARMWRRCANKHPFLLRPRPRSRSALKIPGSHS</sequence>
<accession>A0A166F4N0</accession>
<reference evidence="1 2" key="1">
    <citation type="journal article" date="2016" name="Mol. Biol. Evol.">
        <title>Comparative Genomics of Early-Diverging Mushroom-Forming Fungi Provides Insights into the Origins of Lignocellulose Decay Capabilities.</title>
        <authorList>
            <person name="Nagy L.G."/>
            <person name="Riley R."/>
            <person name="Tritt A."/>
            <person name="Adam C."/>
            <person name="Daum C."/>
            <person name="Floudas D."/>
            <person name="Sun H."/>
            <person name="Yadav J.S."/>
            <person name="Pangilinan J."/>
            <person name="Larsson K.H."/>
            <person name="Matsuura K."/>
            <person name="Barry K."/>
            <person name="Labutti K."/>
            <person name="Kuo R."/>
            <person name="Ohm R.A."/>
            <person name="Bhattacharya S.S."/>
            <person name="Shirouzu T."/>
            <person name="Yoshinaga Y."/>
            <person name="Martin F.M."/>
            <person name="Grigoriev I.V."/>
            <person name="Hibbett D.S."/>
        </authorList>
    </citation>
    <scope>NUCLEOTIDE SEQUENCE [LARGE SCALE GENOMIC DNA]</scope>
    <source>
        <strain evidence="1 2">CBS 109695</strain>
    </source>
</reference>
<evidence type="ECO:0000313" key="2">
    <source>
        <dbReference type="Proteomes" id="UP000076532"/>
    </source>
</evidence>
<keyword evidence="2" id="KW-1185">Reference proteome</keyword>
<dbReference type="Proteomes" id="UP000076532">
    <property type="component" value="Unassembled WGS sequence"/>
</dbReference>
<organism evidence="1 2">
    <name type="scientific">Athelia psychrophila</name>
    <dbReference type="NCBI Taxonomy" id="1759441"/>
    <lineage>
        <taxon>Eukaryota</taxon>
        <taxon>Fungi</taxon>
        <taxon>Dikarya</taxon>
        <taxon>Basidiomycota</taxon>
        <taxon>Agaricomycotina</taxon>
        <taxon>Agaricomycetes</taxon>
        <taxon>Agaricomycetidae</taxon>
        <taxon>Atheliales</taxon>
        <taxon>Atheliaceae</taxon>
        <taxon>Athelia</taxon>
    </lineage>
</organism>
<name>A0A166F4N0_9AGAM</name>
<dbReference type="AlphaFoldDB" id="A0A166F4N0"/>
<proteinExistence type="predicted"/>